<evidence type="ECO:0000259" key="2">
    <source>
        <dbReference type="PROSITE" id="PS50141"/>
    </source>
</evidence>
<dbReference type="AlphaFoldDB" id="A0ABD3RU00"/>
<accession>A0ABD3RU00</accession>
<comment type="caution">
    <text evidence="3">The sequence shown here is derived from an EMBL/GenBank/DDBJ whole genome shotgun (WGS) entry which is preliminary data.</text>
</comment>
<reference evidence="3 4" key="1">
    <citation type="submission" date="2024-10" db="EMBL/GenBank/DDBJ databases">
        <title>Updated reference genomes for cyclostephanoid diatoms.</title>
        <authorList>
            <person name="Roberts W.R."/>
            <person name="Alverson A.J."/>
        </authorList>
    </citation>
    <scope>NUCLEOTIDE SEQUENCE [LARGE SCALE GENOMIC DNA]</scope>
    <source>
        <strain evidence="3 4">AJA228-03</strain>
    </source>
</reference>
<keyword evidence="4" id="KW-1185">Reference proteome</keyword>
<dbReference type="Proteomes" id="UP001530377">
    <property type="component" value="Unassembled WGS sequence"/>
</dbReference>
<proteinExistence type="predicted"/>
<feature type="domain" description="A to I editase" evidence="2">
    <location>
        <begin position="56"/>
        <end position="314"/>
    </location>
</feature>
<sequence length="427" mass="46502">MEMVDDAKAGGCDEDDDDDDDNDDDDPRSGEEGYVPILERAGNDRGGGGGAGGRVRYLLRDGVTLHYYCSSAPCGNATLKRFARMEREKFDASLGPDEWPTQIHEPVPGHSLRLGQFALLVKKDGSTSSSSSSTGVGLDDDGIVEEPRSTATAMLTRGPPEEGGGGNPRIGIRKTWPCREDDGWCPPSCSIPNFGRGTIHSCSDKMCRWNCLGLQGTLLMSVLDEPLYMSTLTVGRKFSGAICRRAVCCRADGFGARGGGGCGSNDAADDLWKYKLNHPTLMETNVYMDDKGTHDMSGVTSTGREATFDSNLCWVWWPGKGTNGLGYAADCLENGLVIDYNRWGNGNDAGSCDDNDVIISESSTISLLRIHAEIIKRLGIPIDDPIALSISDLRRLKRLVSPHHESAKDEFFRHRVFDQWSRRGCCQ</sequence>
<organism evidence="3 4">
    <name type="scientific">Cyclostephanos tholiformis</name>
    <dbReference type="NCBI Taxonomy" id="382380"/>
    <lineage>
        <taxon>Eukaryota</taxon>
        <taxon>Sar</taxon>
        <taxon>Stramenopiles</taxon>
        <taxon>Ochrophyta</taxon>
        <taxon>Bacillariophyta</taxon>
        <taxon>Coscinodiscophyceae</taxon>
        <taxon>Thalassiosirophycidae</taxon>
        <taxon>Stephanodiscales</taxon>
        <taxon>Stephanodiscaceae</taxon>
        <taxon>Cyclostephanos</taxon>
    </lineage>
</organism>
<feature type="compositionally biased region" description="Acidic residues" evidence="1">
    <location>
        <begin position="12"/>
        <end position="26"/>
    </location>
</feature>
<evidence type="ECO:0000313" key="4">
    <source>
        <dbReference type="Proteomes" id="UP001530377"/>
    </source>
</evidence>
<dbReference type="PANTHER" id="PTHR10910:SF62">
    <property type="entry name" value="AT07585P-RELATED"/>
    <property type="match status" value="1"/>
</dbReference>
<dbReference type="PROSITE" id="PS50141">
    <property type="entry name" value="A_DEAMIN_EDITASE"/>
    <property type="match status" value="1"/>
</dbReference>
<dbReference type="Pfam" id="PF02137">
    <property type="entry name" value="A_deamin"/>
    <property type="match status" value="1"/>
</dbReference>
<evidence type="ECO:0000313" key="3">
    <source>
        <dbReference type="EMBL" id="KAL3811845.1"/>
    </source>
</evidence>
<feature type="region of interest" description="Disordered" evidence="1">
    <location>
        <begin position="1"/>
        <end position="51"/>
    </location>
</feature>
<gene>
    <name evidence="3" type="ORF">ACHAXA_009204</name>
</gene>
<dbReference type="EMBL" id="JALLPB020000230">
    <property type="protein sequence ID" value="KAL3811845.1"/>
    <property type="molecule type" value="Genomic_DNA"/>
</dbReference>
<feature type="region of interest" description="Disordered" evidence="1">
    <location>
        <begin position="124"/>
        <end position="144"/>
    </location>
</feature>
<name>A0ABD3RU00_9STRA</name>
<feature type="compositionally biased region" description="Low complexity" evidence="1">
    <location>
        <begin position="126"/>
        <end position="137"/>
    </location>
</feature>
<dbReference type="InterPro" id="IPR002466">
    <property type="entry name" value="A_deamin"/>
</dbReference>
<protein>
    <recommendedName>
        <fullName evidence="2">A to I editase domain-containing protein</fullName>
    </recommendedName>
</protein>
<dbReference type="PANTHER" id="PTHR10910">
    <property type="entry name" value="EUKARYOTE SPECIFIC DSRNA BINDING PROTEIN"/>
    <property type="match status" value="1"/>
</dbReference>
<evidence type="ECO:0000256" key="1">
    <source>
        <dbReference type="SAM" id="MobiDB-lite"/>
    </source>
</evidence>